<reference evidence="2 4" key="1">
    <citation type="submission" date="2015-09" db="EMBL/GenBank/DDBJ databases">
        <title>A metagenomics-based metabolic model of nitrate-dependent anaerobic oxidation of methane by Methanoperedens-like archaea.</title>
        <authorList>
            <person name="Arshad A."/>
            <person name="Speth D.R."/>
            <person name="De Graaf R.M."/>
            <person name="Op Den Camp H.J."/>
            <person name="Jetten M.S."/>
            <person name="Welte C.U."/>
        </authorList>
    </citation>
    <scope>NUCLEOTIDE SEQUENCE [LARGE SCALE GENOMIC DNA]</scope>
</reference>
<feature type="transmembrane region" description="Helical" evidence="1">
    <location>
        <begin position="85"/>
        <end position="105"/>
    </location>
</feature>
<organism evidence="2 4">
    <name type="scientific">Candidatus Methanoperedens nitratireducens</name>
    <dbReference type="NCBI Taxonomy" id="1392998"/>
    <lineage>
        <taxon>Archaea</taxon>
        <taxon>Methanobacteriati</taxon>
        <taxon>Methanobacteriota</taxon>
        <taxon>Stenosarchaea group</taxon>
        <taxon>Methanomicrobia</taxon>
        <taxon>Methanosarcinales</taxon>
        <taxon>ANME-2 cluster</taxon>
        <taxon>Candidatus Methanoperedentaceae</taxon>
        <taxon>Candidatus Methanoperedens</taxon>
    </lineage>
</organism>
<evidence type="ECO:0000313" key="2">
    <source>
        <dbReference type="EMBL" id="KPQ41787.1"/>
    </source>
</evidence>
<accession>A0A0P8C569</accession>
<dbReference type="AlphaFoldDB" id="A0A0P8C569"/>
<protein>
    <submittedName>
        <fullName evidence="2">Uncharacterized protein</fullName>
    </submittedName>
</protein>
<reference evidence="3" key="2">
    <citation type="submission" date="2017-06" db="EMBL/GenBank/DDBJ databases">
        <authorList>
            <person name="Kim H.J."/>
            <person name="Triplett B.A."/>
        </authorList>
    </citation>
    <scope>NUCLEOTIDE SEQUENCE [LARGE SCALE GENOMIC DNA]</scope>
    <source>
        <strain evidence="3">Mnv1</strain>
    </source>
</reference>
<dbReference type="Proteomes" id="UP000218615">
    <property type="component" value="Unassembled WGS sequence"/>
</dbReference>
<evidence type="ECO:0000256" key="1">
    <source>
        <dbReference type="SAM" id="Phobius"/>
    </source>
</evidence>
<accession>A0A284VL34</accession>
<dbReference type="EMBL" id="FZMP01000056">
    <property type="protein sequence ID" value="SNQ59968.1"/>
    <property type="molecule type" value="Genomic_DNA"/>
</dbReference>
<dbReference type="EMBL" id="LKCM01000304">
    <property type="protein sequence ID" value="KPQ41787.1"/>
    <property type="molecule type" value="Genomic_DNA"/>
</dbReference>
<evidence type="ECO:0000313" key="3">
    <source>
        <dbReference type="EMBL" id="SNQ59968.1"/>
    </source>
</evidence>
<reference evidence="5" key="3">
    <citation type="submission" date="2017-06" db="EMBL/GenBank/DDBJ databases">
        <authorList>
            <person name="Cremers G."/>
        </authorList>
    </citation>
    <scope>NUCLEOTIDE SEQUENCE [LARGE SCALE GENOMIC DNA]</scope>
</reference>
<name>A0A0P8C569_9EURY</name>
<feature type="transmembrane region" description="Helical" evidence="1">
    <location>
        <begin position="56"/>
        <end position="79"/>
    </location>
</feature>
<gene>
    <name evidence="3" type="ORF">MNV_1490007</name>
    <name evidence="2" type="ORF">MPEBLZ_03660</name>
</gene>
<dbReference type="RefSeq" id="WP_096204255.1">
    <property type="nucleotide sequence ID" value="NZ_FZMP01000056.1"/>
</dbReference>
<keyword evidence="1" id="KW-1133">Transmembrane helix</keyword>
<evidence type="ECO:0000313" key="4">
    <source>
        <dbReference type="Proteomes" id="UP000050360"/>
    </source>
</evidence>
<keyword evidence="5" id="KW-1185">Reference proteome</keyword>
<feature type="transmembrane region" description="Helical" evidence="1">
    <location>
        <begin position="171"/>
        <end position="191"/>
    </location>
</feature>
<feature type="transmembrane region" description="Helical" evidence="1">
    <location>
        <begin position="145"/>
        <end position="165"/>
    </location>
</feature>
<sequence length="209" mass="23544">MHNDLKERVKKLENNYNGKEFLSIVNEIKKDKINDDELLMQIENLSRKRFEGKVSLTPGLFTGNLLEITATIAAIVLAFRVNTDWVLYLCALILMATLHPLSHYLTGRLFGIGFTHYYLNGPARIEPTLRINYFSYLKAEGVKRALMHASGVIGTIAAPLVAALIALDKGALGVAMNLMYFFLLLIVFELLTSTKIGDLMKAKREYGYR</sequence>
<proteinExistence type="predicted"/>
<dbReference type="Proteomes" id="UP000050360">
    <property type="component" value="Unassembled WGS sequence"/>
</dbReference>
<evidence type="ECO:0000313" key="5">
    <source>
        <dbReference type="Proteomes" id="UP000218615"/>
    </source>
</evidence>
<dbReference type="OrthoDB" id="373118at2157"/>
<keyword evidence="1" id="KW-0812">Transmembrane</keyword>
<keyword evidence="1" id="KW-0472">Membrane</keyword>